<name>A0A4C1ZSA6_EUMVA</name>
<gene>
    <name evidence="2" type="ORF">EVAR_94452_1</name>
</gene>
<sequence>MRERLAAHIRRTNDTKIERGPPGAVSRASPSAWRPRIASISERERADNECNRKKKNEASEIQFPDGSRRLPPYAEQNNYFSPPYRIVLYLSKIRFAAPLAQNVKDAEAEDHVNPAAPRPAVNNRF</sequence>
<dbReference type="EMBL" id="BGZK01002015">
    <property type="protein sequence ID" value="GBP89633.1"/>
    <property type="molecule type" value="Genomic_DNA"/>
</dbReference>
<feature type="compositionally biased region" description="Basic and acidic residues" evidence="1">
    <location>
        <begin position="1"/>
        <end position="19"/>
    </location>
</feature>
<feature type="compositionally biased region" description="Basic and acidic residues" evidence="1">
    <location>
        <begin position="41"/>
        <end position="51"/>
    </location>
</feature>
<evidence type="ECO:0000256" key="1">
    <source>
        <dbReference type="SAM" id="MobiDB-lite"/>
    </source>
</evidence>
<evidence type="ECO:0000313" key="3">
    <source>
        <dbReference type="Proteomes" id="UP000299102"/>
    </source>
</evidence>
<evidence type="ECO:0000313" key="2">
    <source>
        <dbReference type="EMBL" id="GBP89633.1"/>
    </source>
</evidence>
<reference evidence="2 3" key="1">
    <citation type="journal article" date="2019" name="Commun. Biol.">
        <title>The bagworm genome reveals a unique fibroin gene that provides high tensile strength.</title>
        <authorList>
            <person name="Kono N."/>
            <person name="Nakamura H."/>
            <person name="Ohtoshi R."/>
            <person name="Tomita M."/>
            <person name="Numata K."/>
            <person name="Arakawa K."/>
        </authorList>
    </citation>
    <scope>NUCLEOTIDE SEQUENCE [LARGE SCALE GENOMIC DNA]</scope>
</reference>
<feature type="region of interest" description="Disordered" evidence="1">
    <location>
        <begin position="1"/>
        <end position="74"/>
    </location>
</feature>
<proteinExistence type="predicted"/>
<accession>A0A4C1ZSA6</accession>
<organism evidence="2 3">
    <name type="scientific">Eumeta variegata</name>
    <name type="common">Bagworm moth</name>
    <name type="synonym">Eumeta japonica</name>
    <dbReference type="NCBI Taxonomy" id="151549"/>
    <lineage>
        <taxon>Eukaryota</taxon>
        <taxon>Metazoa</taxon>
        <taxon>Ecdysozoa</taxon>
        <taxon>Arthropoda</taxon>
        <taxon>Hexapoda</taxon>
        <taxon>Insecta</taxon>
        <taxon>Pterygota</taxon>
        <taxon>Neoptera</taxon>
        <taxon>Endopterygota</taxon>
        <taxon>Lepidoptera</taxon>
        <taxon>Glossata</taxon>
        <taxon>Ditrysia</taxon>
        <taxon>Tineoidea</taxon>
        <taxon>Psychidae</taxon>
        <taxon>Oiketicinae</taxon>
        <taxon>Eumeta</taxon>
    </lineage>
</organism>
<protein>
    <submittedName>
        <fullName evidence="2">Uncharacterized protein</fullName>
    </submittedName>
</protein>
<comment type="caution">
    <text evidence="2">The sequence shown here is derived from an EMBL/GenBank/DDBJ whole genome shotgun (WGS) entry which is preliminary data.</text>
</comment>
<dbReference type="Proteomes" id="UP000299102">
    <property type="component" value="Unassembled WGS sequence"/>
</dbReference>
<keyword evidence="3" id="KW-1185">Reference proteome</keyword>
<dbReference type="AlphaFoldDB" id="A0A4C1ZSA6"/>
<feature type="region of interest" description="Disordered" evidence="1">
    <location>
        <begin position="105"/>
        <end position="125"/>
    </location>
</feature>